<accession>A0A3P7VHC1</accession>
<proteinExistence type="predicted"/>
<evidence type="ECO:0000313" key="2">
    <source>
        <dbReference type="Proteomes" id="UP000268014"/>
    </source>
</evidence>
<gene>
    <name evidence="1" type="ORF">HPLM_LOCUS8110</name>
</gene>
<dbReference type="OrthoDB" id="946068at2759"/>
<name>A0A3P7VHC1_HAEPC</name>
<dbReference type="AlphaFoldDB" id="A0A3P7VHC1"/>
<sequence>MTHHYVALCFQKSRKNYYAVLCERALELHESEKTYRKRKSALHLIDLSQAFNLHNEHFDPKLKKCVCLMLPDETLCPLIPSRFLRLGRPIQPQEFFGNAYKFIIIDLFSECAWDVEVVTAPKLKRPPGRPKR</sequence>
<dbReference type="STRING" id="6290.A0A3P7VHC1"/>
<keyword evidence="2" id="KW-1185">Reference proteome</keyword>
<dbReference type="InterPro" id="IPR011993">
    <property type="entry name" value="PH-like_dom_sf"/>
</dbReference>
<protein>
    <submittedName>
        <fullName evidence="1">Uncharacterized protein</fullName>
    </submittedName>
</protein>
<dbReference type="Proteomes" id="UP000268014">
    <property type="component" value="Unassembled WGS sequence"/>
</dbReference>
<reference evidence="1 2" key="1">
    <citation type="submission" date="2018-11" db="EMBL/GenBank/DDBJ databases">
        <authorList>
            <consortium name="Pathogen Informatics"/>
        </authorList>
    </citation>
    <scope>NUCLEOTIDE SEQUENCE [LARGE SCALE GENOMIC DNA]</scope>
    <source>
        <strain evidence="1 2">MHpl1</strain>
    </source>
</reference>
<organism evidence="1 2">
    <name type="scientific">Haemonchus placei</name>
    <name type="common">Barber's pole worm</name>
    <dbReference type="NCBI Taxonomy" id="6290"/>
    <lineage>
        <taxon>Eukaryota</taxon>
        <taxon>Metazoa</taxon>
        <taxon>Ecdysozoa</taxon>
        <taxon>Nematoda</taxon>
        <taxon>Chromadorea</taxon>
        <taxon>Rhabditida</taxon>
        <taxon>Rhabditina</taxon>
        <taxon>Rhabditomorpha</taxon>
        <taxon>Strongyloidea</taxon>
        <taxon>Trichostrongylidae</taxon>
        <taxon>Haemonchus</taxon>
    </lineage>
</organism>
<evidence type="ECO:0000313" key="1">
    <source>
        <dbReference type="EMBL" id="VDO33904.1"/>
    </source>
</evidence>
<dbReference type="EMBL" id="UZAF01016789">
    <property type="protein sequence ID" value="VDO33904.1"/>
    <property type="molecule type" value="Genomic_DNA"/>
</dbReference>
<dbReference type="Gene3D" id="2.30.29.30">
    <property type="entry name" value="Pleckstrin-homology domain (PH domain)/Phosphotyrosine-binding domain (PTB)"/>
    <property type="match status" value="1"/>
</dbReference>